<gene>
    <name evidence="1" type="ORF">A3C72_04410</name>
</gene>
<proteinExistence type="predicted"/>
<name>A0A1G2MK16_9BACT</name>
<comment type="caution">
    <text evidence="1">The sequence shown here is derived from an EMBL/GenBank/DDBJ whole genome shotgun (WGS) entry which is preliminary data.</text>
</comment>
<evidence type="ECO:0000313" key="2">
    <source>
        <dbReference type="Proteomes" id="UP000177130"/>
    </source>
</evidence>
<protein>
    <submittedName>
        <fullName evidence="1">Uncharacterized protein</fullName>
    </submittedName>
</protein>
<dbReference type="Proteomes" id="UP000177130">
    <property type="component" value="Unassembled WGS sequence"/>
</dbReference>
<organism evidence="1 2">
    <name type="scientific">Candidatus Taylorbacteria bacterium RIFCSPHIGHO2_02_FULL_43_32b</name>
    <dbReference type="NCBI Taxonomy" id="1802306"/>
    <lineage>
        <taxon>Bacteria</taxon>
        <taxon>Candidatus Tayloriibacteriota</taxon>
    </lineage>
</organism>
<evidence type="ECO:0000313" key="1">
    <source>
        <dbReference type="EMBL" id="OHA24275.1"/>
    </source>
</evidence>
<dbReference type="AlphaFoldDB" id="A0A1G2MK16"/>
<sequence length="112" mass="12818">MKGRSDLLPGEWLFQSSLLFFFVSSGQGHAKASWRLDPTNLQVMGVVKRGDRIYVLGIRPDQKVRLYQFDKANAFKVEVGRFHFVTSEAEGMTIVPFEREPQIISLESARQK</sequence>
<accession>A0A1G2MK16</accession>
<dbReference type="EMBL" id="MHRK01000015">
    <property type="protein sequence ID" value="OHA24275.1"/>
    <property type="molecule type" value="Genomic_DNA"/>
</dbReference>
<reference evidence="1 2" key="1">
    <citation type="journal article" date="2016" name="Nat. Commun.">
        <title>Thousands of microbial genomes shed light on interconnected biogeochemical processes in an aquifer system.</title>
        <authorList>
            <person name="Anantharaman K."/>
            <person name="Brown C.T."/>
            <person name="Hug L.A."/>
            <person name="Sharon I."/>
            <person name="Castelle C.J."/>
            <person name="Probst A.J."/>
            <person name="Thomas B.C."/>
            <person name="Singh A."/>
            <person name="Wilkins M.J."/>
            <person name="Karaoz U."/>
            <person name="Brodie E.L."/>
            <person name="Williams K.H."/>
            <person name="Hubbard S.S."/>
            <person name="Banfield J.F."/>
        </authorList>
    </citation>
    <scope>NUCLEOTIDE SEQUENCE [LARGE SCALE GENOMIC DNA]</scope>
</reference>